<protein>
    <submittedName>
        <fullName evidence="4">Uncharacterized protein</fullName>
    </submittedName>
</protein>
<feature type="chain" id="PRO_5038142742" evidence="3">
    <location>
        <begin position="35"/>
        <end position="403"/>
    </location>
</feature>
<keyword evidence="2" id="KW-0812">Transmembrane</keyword>
<feature type="transmembrane region" description="Helical" evidence="2">
    <location>
        <begin position="368"/>
        <end position="390"/>
    </location>
</feature>
<feature type="compositionally biased region" description="Acidic residues" evidence="1">
    <location>
        <begin position="312"/>
        <end position="326"/>
    </location>
</feature>
<evidence type="ECO:0000256" key="1">
    <source>
        <dbReference type="SAM" id="MobiDB-lite"/>
    </source>
</evidence>
<name>A0A955LWP4_UNCKA</name>
<sequence length="403" mass="42133">MSMKNNFLQFTQKLVTGIAVASVMMSSTLSPVSAGITVNVNQNGSSTDNGVNIDYTNESTVNQNNNTTVTNTVNMDANTGENQVSENTGTGVNVQTGAVSTTATVSNIAGSNAASLDNCSNGCGENLVGIGVSGNGSNSDTHLNGDFTNTNTINQQNTGSIENKTVIDANTGNNSANQNTGGAVSIKTGSISGSVDYNNVYGSNTANAGSSLWNVAVDVSGNGSHSNANVNLNFENTNAVNQHNDFWIKNTTDVHTNTGGNECTENTAGLCDITTGDITFGVGISNTGGTNETHIGGINDDHTNNDDHNDTDNDSQDNDGDKDDDQEQSIIDKIIDKIVPTVLADTDEGNVMGVAMLPDTGLGTPLDISWYEVIIAFYLVILGGYVRHLAQKAQLWAERRSIR</sequence>
<dbReference type="Proteomes" id="UP000699691">
    <property type="component" value="Unassembled WGS sequence"/>
</dbReference>
<gene>
    <name evidence="4" type="ORF">KC573_03770</name>
</gene>
<feature type="region of interest" description="Disordered" evidence="1">
    <location>
        <begin position="291"/>
        <end position="326"/>
    </location>
</feature>
<evidence type="ECO:0000313" key="4">
    <source>
        <dbReference type="EMBL" id="MCA9397925.1"/>
    </source>
</evidence>
<keyword evidence="2" id="KW-1133">Transmembrane helix</keyword>
<evidence type="ECO:0000313" key="5">
    <source>
        <dbReference type="Proteomes" id="UP000699691"/>
    </source>
</evidence>
<accession>A0A955LWP4</accession>
<dbReference type="AlphaFoldDB" id="A0A955LWP4"/>
<evidence type="ECO:0000256" key="2">
    <source>
        <dbReference type="SAM" id="Phobius"/>
    </source>
</evidence>
<dbReference type="EMBL" id="JAGQKY010000198">
    <property type="protein sequence ID" value="MCA9397925.1"/>
    <property type="molecule type" value="Genomic_DNA"/>
</dbReference>
<reference evidence="4" key="1">
    <citation type="submission" date="2020-04" db="EMBL/GenBank/DDBJ databases">
        <authorList>
            <person name="Zhang T."/>
        </authorList>
    </citation>
    <scope>NUCLEOTIDE SEQUENCE</scope>
    <source>
        <strain evidence="4">HKST-UBA02</strain>
    </source>
</reference>
<feature type="compositionally biased region" description="Basic and acidic residues" evidence="1">
    <location>
        <begin position="299"/>
        <end position="311"/>
    </location>
</feature>
<keyword evidence="3" id="KW-0732">Signal</keyword>
<proteinExistence type="predicted"/>
<feature type="signal peptide" evidence="3">
    <location>
        <begin position="1"/>
        <end position="34"/>
    </location>
</feature>
<comment type="caution">
    <text evidence="4">The sequence shown here is derived from an EMBL/GenBank/DDBJ whole genome shotgun (WGS) entry which is preliminary data.</text>
</comment>
<organism evidence="4 5">
    <name type="scientific">candidate division WWE3 bacterium</name>
    <dbReference type="NCBI Taxonomy" id="2053526"/>
    <lineage>
        <taxon>Bacteria</taxon>
        <taxon>Katanobacteria</taxon>
    </lineage>
</organism>
<keyword evidence="2" id="KW-0472">Membrane</keyword>
<reference evidence="4" key="2">
    <citation type="journal article" date="2021" name="Microbiome">
        <title>Successional dynamics and alternative stable states in a saline activated sludge microbial community over 9 years.</title>
        <authorList>
            <person name="Wang Y."/>
            <person name="Ye J."/>
            <person name="Ju F."/>
            <person name="Liu L."/>
            <person name="Boyd J.A."/>
            <person name="Deng Y."/>
            <person name="Parks D.H."/>
            <person name="Jiang X."/>
            <person name="Yin X."/>
            <person name="Woodcroft B.J."/>
            <person name="Tyson G.W."/>
            <person name="Hugenholtz P."/>
            <person name="Polz M.F."/>
            <person name="Zhang T."/>
        </authorList>
    </citation>
    <scope>NUCLEOTIDE SEQUENCE</scope>
    <source>
        <strain evidence="4">HKST-UBA02</strain>
    </source>
</reference>
<evidence type="ECO:0000256" key="3">
    <source>
        <dbReference type="SAM" id="SignalP"/>
    </source>
</evidence>